<comment type="cofactor">
    <cofactor evidence="1 5">
        <name>heme</name>
        <dbReference type="ChEBI" id="CHEBI:30413"/>
    </cofactor>
</comment>
<keyword evidence="6" id="KW-0503">Monooxygenase</keyword>
<dbReference type="InterPro" id="IPR017972">
    <property type="entry name" value="Cyt_P450_CS"/>
</dbReference>
<dbReference type="Gene3D" id="1.10.630.10">
    <property type="entry name" value="Cytochrome P450"/>
    <property type="match status" value="1"/>
</dbReference>
<dbReference type="PRINTS" id="PR00463">
    <property type="entry name" value="EP450I"/>
</dbReference>
<reference evidence="7" key="1">
    <citation type="submission" date="2023-01" db="EMBL/GenBank/DDBJ databases">
        <authorList>
            <person name="Van Ghelder C."/>
            <person name="Rancurel C."/>
        </authorList>
    </citation>
    <scope>NUCLEOTIDE SEQUENCE</scope>
    <source>
        <strain evidence="7">CNCM I-4278</strain>
    </source>
</reference>
<dbReference type="EMBL" id="CAOQHR010000001">
    <property type="protein sequence ID" value="CAI6288229.1"/>
    <property type="molecule type" value="Genomic_DNA"/>
</dbReference>
<dbReference type="InterPro" id="IPR001128">
    <property type="entry name" value="Cyt_P450"/>
</dbReference>
<comment type="caution">
    <text evidence="7">The sequence shown here is derived from an EMBL/GenBank/DDBJ whole genome shotgun (WGS) entry which is preliminary data.</text>
</comment>
<dbReference type="InterPro" id="IPR036396">
    <property type="entry name" value="Cyt_P450_sf"/>
</dbReference>
<keyword evidence="4 5" id="KW-0408">Iron</keyword>
<dbReference type="Pfam" id="PF00067">
    <property type="entry name" value="p450"/>
    <property type="match status" value="1"/>
</dbReference>
<feature type="binding site" description="axial binding residue" evidence="5">
    <location>
        <position position="477"/>
    </location>
    <ligand>
        <name>heme</name>
        <dbReference type="ChEBI" id="CHEBI:30413"/>
    </ligand>
    <ligandPart>
        <name>Fe</name>
        <dbReference type="ChEBI" id="CHEBI:18248"/>
    </ligandPart>
</feature>
<evidence type="ECO:0000256" key="4">
    <source>
        <dbReference type="ARBA" id="ARBA00023004"/>
    </source>
</evidence>
<gene>
    <name evidence="7" type="ORF">PDIGIT_LOCUS2382</name>
</gene>
<dbReference type="OrthoDB" id="2789670at2759"/>
<evidence type="ECO:0008006" key="9">
    <source>
        <dbReference type="Google" id="ProtNLM"/>
    </source>
</evidence>
<evidence type="ECO:0000256" key="1">
    <source>
        <dbReference type="ARBA" id="ARBA00001971"/>
    </source>
</evidence>
<dbReference type="PANTHER" id="PTHR24305">
    <property type="entry name" value="CYTOCHROME P450"/>
    <property type="match status" value="1"/>
</dbReference>
<dbReference type="AlphaFoldDB" id="A0A9W4XQU3"/>
<keyword evidence="5 6" id="KW-0349">Heme</keyword>
<keyword evidence="8" id="KW-1185">Reference proteome</keyword>
<comment type="similarity">
    <text evidence="2 6">Belongs to the cytochrome P450 family.</text>
</comment>
<proteinExistence type="inferred from homology"/>
<dbReference type="GO" id="GO:0016705">
    <property type="term" value="F:oxidoreductase activity, acting on paired donors, with incorporation or reduction of molecular oxygen"/>
    <property type="evidence" value="ECO:0007669"/>
    <property type="project" value="InterPro"/>
</dbReference>
<dbReference type="InterPro" id="IPR002401">
    <property type="entry name" value="Cyt_P450_E_grp-I"/>
</dbReference>
<evidence type="ECO:0000256" key="2">
    <source>
        <dbReference type="ARBA" id="ARBA00010617"/>
    </source>
</evidence>
<dbReference type="PRINTS" id="PR00385">
    <property type="entry name" value="P450"/>
</dbReference>
<evidence type="ECO:0000313" key="7">
    <source>
        <dbReference type="EMBL" id="CAI6288229.1"/>
    </source>
</evidence>
<organism evidence="7 8">
    <name type="scientific">Periconia digitata</name>
    <dbReference type="NCBI Taxonomy" id="1303443"/>
    <lineage>
        <taxon>Eukaryota</taxon>
        <taxon>Fungi</taxon>
        <taxon>Dikarya</taxon>
        <taxon>Ascomycota</taxon>
        <taxon>Pezizomycotina</taxon>
        <taxon>Dothideomycetes</taxon>
        <taxon>Pleosporomycetidae</taxon>
        <taxon>Pleosporales</taxon>
        <taxon>Massarineae</taxon>
        <taxon>Periconiaceae</taxon>
        <taxon>Periconia</taxon>
    </lineage>
</organism>
<dbReference type="InterPro" id="IPR050121">
    <property type="entry name" value="Cytochrome_P450_monoxygenase"/>
</dbReference>
<evidence type="ECO:0000256" key="3">
    <source>
        <dbReference type="ARBA" id="ARBA00022723"/>
    </source>
</evidence>
<dbReference type="SUPFAM" id="SSF48264">
    <property type="entry name" value="Cytochrome P450"/>
    <property type="match status" value="1"/>
</dbReference>
<dbReference type="PROSITE" id="PS00086">
    <property type="entry name" value="CYTOCHROME_P450"/>
    <property type="match status" value="1"/>
</dbReference>
<accession>A0A9W4XQU3</accession>
<dbReference type="GO" id="GO:0004497">
    <property type="term" value="F:monooxygenase activity"/>
    <property type="evidence" value="ECO:0007669"/>
    <property type="project" value="UniProtKB-KW"/>
</dbReference>
<evidence type="ECO:0000313" key="8">
    <source>
        <dbReference type="Proteomes" id="UP001152607"/>
    </source>
</evidence>
<evidence type="ECO:0000256" key="5">
    <source>
        <dbReference type="PIRSR" id="PIRSR602401-1"/>
    </source>
</evidence>
<name>A0A9W4XQU3_9PLEO</name>
<evidence type="ECO:0000256" key="6">
    <source>
        <dbReference type="RuleBase" id="RU000461"/>
    </source>
</evidence>
<dbReference type="CDD" id="cd20615">
    <property type="entry name" value="CYP_GliC-like"/>
    <property type="match status" value="1"/>
</dbReference>
<keyword evidence="3 5" id="KW-0479">Metal-binding</keyword>
<dbReference type="Proteomes" id="UP001152607">
    <property type="component" value="Unassembled WGS sequence"/>
</dbReference>
<dbReference type="PANTHER" id="PTHR24305:SF166">
    <property type="entry name" value="CYTOCHROME P450 12A4, MITOCHONDRIAL-RELATED"/>
    <property type="match status" value="1"/>
</dbReference>
<dbReference type="GO" id="GO:0020037">
    <property type="term" value="F:heme binding"/>
    <property type="evidence" value="ECO:0007669"/>
    <property type="project" value="InterPro"/>
</dbReference>
<dbReference type="GO" id="GO:0005506">
    <property type="term" value="F:iron ion binding"/>
    <property type="evidence" value="ECO:0007669"/>
    <property type="project" value="InterPro"/>
</dbReference>
<protein>
    <recommendedName>
        <fullName evidence="9">Cytochrome P450</fullName>
    </recommendedName>
</protein>
<keyword evidence="6" id="KW-0560">Oxidoreductase</keyword>
<sequence length="533" mass="60719">MMDFDLSTGFRSPIWAGFTLVASIVAFRYFQVASRVVDSILRRKYPIHHASSNEDLPTTPFILPNGQGNVEKFLNGQENSVKWGSQFGPVYRIWSGFQGEVVLTRPSDIEVVFRDSHSHQKAPSNNSGHLMNLLLGSCVGLISGSEWQNVRRATEQHFLRPSAKALIPRVLANAKTYISTMYSDRTNEKWEKSTDERPGREWNLHPVVDLKNYPFLVVAEVLYGPLSDDLQRRLIALIPGRVKVFNQVIQGGISRFQASRALPLRIHREIDAFKVEWARWNDDAHAAAILSQQQHDGKASKTEMTQLRPAILDMYKSVAEGLATQEHILQTLDEMLFANLDVTMGGISWPLIFLAAHMDVQNTLRREIASISPETEGEMERYILSQDTYLHHVILEAARLRPLVPFSIPQSCPTPRLVSGYKVPAGTNFIVDTHALNIRDPAWGPDNTCFRPERWRGISGKESRYRYWRFGFGPRLCLGKHVADVMIKALIYELVQRSELVVGENDEWRWDEECWINHPAMEIKCVNNNESSD</sequence>